<organism evidence="1 2">
    <name type="scientific">Paractinoplanes bogorensis</name>
    <dbReference type="NCBI Taxonomy" id="1610840"/>
    <lineage>
        <taxon>Bacteria</taxon>
        <taxon>Bacillati</taxon>
        <taxon>Actinomycetota</taxon>
        <taxon>Actinomycetes</taxon>
        <taxon>Micromonosporales</taxon>
        <taxon>Micromonosporaceae</taxon>
        <taxon>Paractinoplanes</taxon>
    </lineage>
</organism>
<dbReference type="RefSeq" id="WP_215786960.1">
    <property type="nucleotide sequence ID" value="NZ_JAHKKG010000004.1"/>
</dbReference>
<proteinExistence type="predicted"/>
<evidence type="ECO:0000313" key="1">
    <source>
        <dbReference type="EMBL" id="MBU2664381.1"/>
    </source>
</evidence>
<evidence type="ECO:0000313" key="2">
    <source>
        <dbReference type="Proteomes" id="UP001519654"/>
    </source>
</evidence>
<dbReference type="Proteomes" id="UP001519654">
    <property type="component" value="Unassembled WGS sequence"/>
</dbReference>
<dbReference type="EMBL" id="JAHKKG010000004">
    <property type="protein sequence ID" value="MBU2664381.1"/>
    <property type="molecule type" value="Genomic_DNA"/>
</dbReference>
<gene>
    <name evidence="1" type="ORF">KOI35_12830</name>
</gene>
<keyword evidence="2" id="KW-1185">Reference proteome</keyword>
<comment type="caution">
    <text evidence="1">The sequence shown here is derived from an EMBL/GenBank/DDBJ whole genome shotgun (WGS) entry which is preliminary data.</text>
</comment>
<reference evidence="1 2" key="1">
    <citation type="submission" date="2021-06" db="EMBL/GenBank/DDBJ databases">
        <title>Actinoplanes lichenicola sp. nov., and Actinoplanes ovalisporus sp. nov., isolated from lichen in Thailand.</title>
        <authorList>
            <person name="Saeng-In P."/>
            <person name="Kanchanasin P."/>
            <person name="Yuki M."/>
            <person name="Kudo T."/>
            <person name="Ohkuma M."/>
            <person name="Phongsopitanun W."/>
            <person name="Tanasupawat S."/>
        </authorList>
    </citation>
    <scope>NUCLEOTIDE SEQUENCE [LARGE SCALE GENOMIC DNA]</scope>
    <source>
        <strain evidence="1 2">NBRC 110975</strain>
    </source>
</reference>
<name>A0ABS5YM32_9ACTN</name>
<protein>
    <submittedName>
        <fullName evidence="1">Uncharacterized protein</fullName>
    </submittedName>
</protein>
<sequence>MGDTSVDRRSCPICAEPQPGDTIRPADCRWCGWTVSGVLRLGPAGASARSTFETALGQRQRAYDLAAAARAAGHLDADATAGYGRLAVNARPAGPDPETEMTVDSVAPEPATVAIPDVAAKLRETEAHSRLSVLEINVRGLTLWTARRDPDVLDFTWSADWPGLCDQVPKYPGKQMFQLAGGVGEIPVDRAVWHAAVQRAVTHVAGLVRHPLLLVEPPPGWVLLEHVARAAREQLAPAAVVPAQPGETELAALVHRLMTLVPRPEGYDVLLAQYDPHGRTLVARPRPVLPVEVVEPGRTRETTLVVHGTAAGETVVPVLRHGADPGEAAAVLVLPLTTGQRATITVRQPGPGVVELSHPTALPAAPAWGELAADLPALLATDTADPVDVVLAIELGGRRSDPGSTATRVAAARELTGWLRAHARGRWSLRVGVVGYGEHTHLGPEPRLDEHELGDPDRADAAIAELRGEPAQLDAAAPLEDALVAVARQPWRTEARKVVVTVASRPPYPPQQQSMLPRCPARLRLSDVVASLPAGAQVAPLVIGAGPAPGSWAEQAWTQLSRHRPADSGPAGIALLSSLLLPAGPGRRLRLALADPLPR</sequence>
<accession>A0ABS5YM32</accession>